<dbReference type="SMART" id="SM00862">
    <property type="entry name" value="Trans_reg_C"/>
    <property type="match status" value="1"/>
</dbReference>
<dbReference type="InterPro" id="IPR001789">
    <property type="entry name" value="Sig_transdc_resp-reg_receiver"/>
</dbReference>
<evidence type="ECO:0000313" key="6">
    <source>
        <dbReference type="EMBL" id="RDB64796.1"/>
    </source>
</evidence>
<dbReference type="AlphaFoldDB" id="A0A369M2V9"/>
<reference evidence="6 7" key="1">
    <citation type="journal article" date="2018" name="Elife">
        <title>Discovery and characterization of a prevalent human gut bacterial enzyme sufficient for the inactivation of a family of plant toxins.</title>
        <authorList>
            <person name="Koppel N."/>
            <person name="Bisanz J.E."/>
            <person name="Pandelia M.E."/>
            <person name="Turnbaugh P.J."/>
            <person name="Balskus E.P."/>
        </authorList>
    </citation>
    <scope>NUCLEOTIDE SEQUENCE [LARGE SCALE GENOMIC DNA]</scope>
    <source>
        <strain evidence="6 7">3C</strain>
    </source>
</reference>
<dbReference type="PROSITE" id="PS51755">
    <property type="entry name" value="OMPR_PHOB"/>
    <property type="match status" value="1"/>
</dbReference>
<dbReference type="GO" id="GO:0006355">
    <property type="term" value="P:regulation of DNA-templated transcription"/>
    <property type="evidence" value="ECO:0007669"/>
    <property type="project" value="InterPro"/>
</dbReference>
<dbReference type="GO" id="GO:0000156">
    <property type="term" value="F:phosphorelay response regulator activity"/>
    <property type="evidence" value="ECO:0007669"/>
    <property type="project" value="TreeGrafter"/>
</dbReference>
<evidence type="ECO:0000256" key="3">
    <source>
        <dbReference type="PROSITE-ProRule" id="PRU01091"/>
    </source>
</evidence>
<dbReference type="InterPro" id="IPR001867">
    <property type="entry name" value="OmpR/PhoB-type_DNA-bd"/>
</dbReference>
<keyword evidence="1 3" id="KW-0238">DNA-binding</keyword>
<protein>
    <submittedName>
        <fullName evidence="6">DNA-binding response regulator</fullName>
    </submittedName>
</protein>
<dbReference type="InterPro" id="IPR036388">
    <property type="entry name" value="WH-like_DNA-bd_sf"/>
</dbReference>
<dbReference type="Pfam" id="PF00486">
    <property type="entry name" value="Trans_reg_C"/>
    <property type="match status" value="1"/>
</dbReference>
<comment type="caution">
    <text evidence="6">The sequence shown here is derived from an EMBL/GenBank/DDBJ whole genome shotgun (WGS) entry which is preliminary data.</text>
</comment>
<dbReference type="GO" id="GO:0032993">
    <property type="term" value="C:protein-DNA complex"/>
    <property type="evidence" value="ECO:0007669"/>
    <property type="project" value="TreeGrafter"/>
</dbReference>
<dbReference type="InterPro" id="IPR039420">
    <property type="entry name" value="WalR-like"/>
</dbReference>
<keyword evidence="2" id="KW-0597">Phosphoprotein</keyword>
<feature type="domain" description="OmpR/PhoB-type" evidence="5">
    <location>
        <begin position="148"/>
        <end position="246"/>
    </location>
</feature>
<dbReference type="Pfam" id="PF00072">
    <property type="entry name" value="Response_reg"/>
    <property type="match status" value="1"/>
</dbReference>
<dbReference type="GO" id="GO:0000976">
    <property type="term" value="F:transcription cis-regulatory region binding"/>
    <property type="evidence" value="ECO:0007669"/>
    <property type="project" value="TreeGrafter"/>
</dbReference>
<proteinExistence type="predicted"/>
<dbReference type="OrthoDB" id="9775518at2"/>
<keyword evidence="7" id="KW-1185">Reference proteome</keyword>
<organism evidence="6 7">
    <name type="scientific">Gordonibacter pamelaeae</name>
    <dbReference type="NCBI Taxonomy" id="471189"/>
    <lineage>
        <taxon>Bacteria</taxon>
        <taxon>Bacillati</taxon>
        <taxon>Actinomycetota</taxon>
        <taxon>Coriobacteriia</taxon>
        <taxon>Eggerthellales</taxon>
        <taxon>Eggerthellaceae</taxon>
        <taxon>Gordonibacter</taxon>
    </lineage>
</organism>
<dbReference type="SMART" id="SM00448">
    <property type="entry name" value="REC"/>
    <property type="match status" value="1"/>
</dbReference>
<dbReference type="PANTHER" id="PTHR48111">
    <property type="entry name" value="REGULATOR OF RPOS"/>
    <property type="match status" value="1"/>
</dbReference>
<dbReference type="InterPro" id="IPR011006">
    <property type="entry name" value="CheY-like_superfamily"/>
</dbReference>
<dbReference type="Proteomes" id="UP000254000">
    <property type="component" value="Unassembled WGS sequence"/>
</dbReference>
<evidence type="ECO:0000256" key="1">
    <source>
        <dbReference type="ARBA" id="ARBA00023125"/>
    </source>
</evidence>
<feature type="DNA-binding region" description="OmpR/PhoB-type" evidence="3">
    <location>
        <begin position="148"/>
        <end position="246"/>
    </location>
</feature>
<name>A0A369M2V9_9ACTN</name>
<evidence type="ECO:0000259" key="4">
    <source>
        <dbReference type="PROSITE" id="PS50110"/>
    </source>
</evidence>
<dbReference type="PANTHER" id="PTHR48111:SF2">
    <property type="entry name" value="RESPONSE REGULATOR SAER"/>
    <property type="match status" value="1"/>
</dbReference>
<dbReference type="Gene3D" id="3.40.50.2300">
    <property type="match status" value="1"/>
</dbReference>
<accession>A0A369M2V9</accession>
<sequence length="250" mass="26625">MKKGGASVTDATTGVTVLIVEDDAHISGIVADCLGNAGYVCTQAFSGTEARLVLEAAAARGERFDVVVCDLMLPGLPGEDIVRLIRTADAHTPIVVTSARTSATDKVNLLKLGADDYLAKPFDLDELLARIEVQLRHRGRALASQPGGDVLCVGAWAIDRAARTLTVDGAEVPLTRTEFNIVELLAAHPRKVYTKQELFELAWGEPYAAEDSTVSVHVSNIRAKLKPTGTDGYVQTVWGLGFKLAVDEGA</sequence>
<dbReference type="GO" id="GO:0005829">
    <property type="term" value="C:cytosol"/>
    <property type="evidence" value="ECO:0007669"/>
    <property type="project" value="TreeGrafter"/>
</dbReference>
<evidence type="ECO:0000313" key="7">
    <source>
        <dbReference type="Proteomes" id="UP000254000"/>
    </source>
</evidence>
<evidence type="ECO:0000256" key="2">
    <source>
        <dbReference type="PROSITE-ProRule" id="PRU00169"/>
    </source>
</evidence>
<dbReference type="CDD" id="cd00383">
    <property type="entry name" value="trans_reg_C"/>
    <property type="match status" value="1"/>
</dbReference>
<evidence type="ECO:0000259" key="5">
    <source>
        <dbReference type="PROSITE" id="PS51755"/>
    </source>
</evidence>
<dbReference type="EMBL" id="PPTS01000005">
    <property type="protein sequence ID" value="RDB64796.1"/>
    <property type="molecule type" value="Genomic_DNA"/>
</dbReference>
<dbReference type="Gene3D" id="1.10.10.10">
    <property type="entry name" value="Winged helix-like DNA-binding domain superfamily/Winged helix DNA-binding domain"/>
    <property type="match status" value="1"/>
</dbReference>
<dbReference type="PROSITE" id="PS50110">
    <property type="entry name" value="RESPONSE_REGULATORY"/>
    <property type="match status" value="1"/>
</dbReference>
<gene>
    <name evidence="6" type="ORF">C1877_08675</name>
</gene>
<feature type="modified residue" description="4-aspartylphosphate" evidence="2">
    <location>
        <position position="70"/>
    </location>
</feature>
<feature type="domain" description="Response regulatory" evidence="4">
    <location>
        <begin position="16"/>
        <end position="135"/>
    </location>
</feature>
<dbReference type="SUPFAM" id="SSF52172">
    <property type="entry name" value="CheY-like"/>
    <property type="match status" value="1"/>
</dbReference>